<organism evidence="1">
    <name type="scientific">bioreactor metagenome</name>
    <dbReference type="NCBI Taxonomy" id="1076179"/>
    <lineage>
        <taxon>unclassified sequences</taxon>
        <taxon>metagenomes</taxon>
        <taxon>ecological metagenomes</taxon>
    </lineage>
</organism>
<comment type="caution">
    <text evidence="1">The sequence shown here is derived from an EMBL/GenBank/DDBJ whole genome shotgun (WGS) entry which is preliminary data.</text>
</comment>
<accession>A0A644TXV3</accession>
<evidence type="ECO:0000313" key="1">
    <source>
        <dbReference type="EMBL" id="MPL71277.1"/>
    </source>
</evidence>
<dbReference type="EMBL" id="VSSQ01000058">
    <property type="protein sequence ID" value="MPL71277.1"/>
    <property type="molecule type" value="Genomic_DNA"/>
</dbReference>
<reference evidence="1" key="1">
    <citation type="submission" date="2019-08" db="EMBL/GenBank/DDBJ databases">
        <authorList>
            <person name="Kucharzyk K."/>
            <person name="Murdoch R.W."/>
            <person name="Higgins S."/>
            <person name="Loffler F."/>
        </authorList>
    </citation>
    <scope>NUCLEOTIDE SEQUENCE</scope>
</reference>
<protein>
    <submittedName>
        <fullName evidence="1">Uncharacterized protein</fullName>
    </submittedName>
</protein>
<dbReference type="AlphaFoldDB" id="A0A644TXV3"/>
<proteinExistence type="predicted"/>
<gene>
    <name evidence="1" type="ORF">SDC9_17051</name>
</gene>
<name>A0A644TXV3_9ZZZZ</name>
<sequence length="33" mass="4273">MVQIKKLLKYMNKYYNFENNMNIIDIYEYFQLF</sequence>